<keyword evidence="2" id="KW-1185">Reference proteome</keyword>
<dbReference type="CDD" id="cd00267">
    <property type="entry name" value="ABC_ATPase"/>
    <property type="match status" value="1"/>
</dbReference>
<dbReference type="SUPFAM" id="SSF52540">
    <property type="entry name" value="P-loop containing nucleoside triphosphate hydrolases"/>
    <property type="match status" value="1"/>
</dbReference>
<dbReference type="RefSeq" id="WP_150094256.1">
    <property type="nucleotide sequence ID" value="NZ_JBFUOH010000012.1"/>
</dbReference>
<proteinExistence type="predicted"/>
<dbReference type="AlphaFoldDB" id="A0A5M8FGW9"/>
<evidence type="ECO:0000313" key="2">
    <source>
        <dbReference type="Proteomes" id="UP000322981"/>
    </source>
</evidence>
<gene>
    <name evidence="1" type="ORF">F2Q65_15175</name>
</gene>
<comment type="caution">
    <text evidence="1">The sequence shown here is derived from an EMBL/GenBank/DDBJ whole genome shotgun (WGS) entry which is preliminary data.</text>
</comment>
<dbReference type="OrthoDB" id="5763667at2"/>
<dbReference type="InterPro" id="IPR027417">
    <property type="entry name" value="P-loop_NTPase"/>
</dbReference>
<organism evidence="1 2">
    <name type="scientific">Thiohalocapsa marina</name>
    <dbReference type="NCBI Taxonomy" id="424902"/>
    <lineage>
        <taxon>Bacteria</taxon>
        <taxon>Pseudomonadati</taxon>
        <taxon>Pseudomonadota</taxon>
        <taxon>Gammaproteobacteria</taxon>
        <taxon>Chromatiales</taxon>
        <taxon>Chromatiaceae</taxon>
        <taxon>Thiohalocapsa</taxon>
    </lineage>
</organism>
<protein>
    <submittedName>
        <fullName evidence="1">Serine/threonine protein phosphatase</fullName>
    </submittedName>
</protein>
<name>A0A5M8FGW9_9GAMM</name>
<dbReference type="EMBL" id="VWXX01000030">
    <property type="protein sequence ID" value="KAA6183664.1"/>
    <property type="molecule type" value="Genomic_DNA"/>
</dbReference>
<reference evidence="1 2" key="1">
    <citation type="submission" date="2019-09" db="EMBL/GenBank/DDBJ databases">
        <title>Whole-genome sequence of the purple sulfur bacterium Thiohalocapsa marina DSM 19078.</title>
        <authorList>
            <person name="Kyndt J.A."/>
            <person name="Meyer T.E."/>
        </authorList>
    </citation>
    <scope>NUCLEOTIDE SEQUENCE [LARGE SCALE GENOMIC DNA]</scope>
    <source>
        <strain evidence="1 2">DSM 19078</strain>
    </source>
</reference>
<sequence>MSRELAALPGVPLEPVTDLRLFRRVPVARRVRFNQLIVTGPPGAGKSTFIRQLGGWPEEGYIDLSQRAWWRAQVLAVRPREIHLGLPFVGQPDALSLFDEAWQRNWRDLVLDESRIQLPGPKRHLLAVDWQARYVFEFILPAPERIYRARCERARAGTHPIDACVDLDQIRAQVRLFGHVCALFHRRGMQVYLRQRVRSRPYRLATPVAPAQDGP</sequence>
<accession>A0A5M8FGW9</accession>
<dbReference type="Proteomes" id="UP000322981">
    <property type="component" value="Unassembled WGS sequence"/>
</dbReference>
<evidence type="ECO:0000313" key="1">
    <source>
        <dbReference type="EMBL" id="KAA6183664.1"/>
    </source>
</evidence>